<keyword evidence="3" id="KW-1185">Reference proteome</keyword>
<dbReference type="Proteomes" id="UP000193560">
    <property type="component" value="Unassembled WGS sequence"/>
</dbReference>
<comment type="caution">
    <text evidence="2">The sequence shown here is derived from an EMBL/GenBank/DDBJ whole genome shotgun (WGS) entry which is preliminary data.</text>
</comment>
<dbReference type="OrthoDB" id="2163387at2759"/>
<feature type="compositionally biased region" description="Low complexity" evidence="1">
    <location>
        <begin position="74"/>
        <end position="83"/>
    </location>
</feature>
<reference evidence="2 3" key="1">
    <citation type="submission" date="2016-07" db="EMBL/GenBank/DDBJ databases">
        <title>Pervasive Adenine N6-methylation of Active Genes in Fungi.</title>
        <authorList>
            <consortium name="DOE Joint Genome Institute"/>
            <person name="Mondo S.J."/>
            <person name="Dannebaum R.O."/>
            <person name="Kuo R.C."/>
            <person name="Labutti K."/>
            <person name="Haridas S."/>
            <person name="Kuo A."/>
            <person name="Salamov A."/>
            <person name="Ahrendt S.R."/>
            <person name="Lipzen A."/>
            <person name="Sullivan W."/>
            <person name="Andreopoulos W.B."/>
            <person name="Clum A."/>
            <person name="Lindquist E."/>
            <person name="Daum C."/>
            <person name="Ramamoorthy G.K."/>
            <person name="Gryganskyi A."/>
            <person name="Culley D."/>
            <person name="Magnuson J.K."/>
            <person name="James T.Y."/>
            <person name="O'Malley M.A."/>
            <person name="Stajich J.E."/>
            <person name="Spatafora J.W."/>
            <person name="Visel A."/>
            <person name="Grigoriev I.V."/>
        </authorList>
    </citation>
    <scope>NUCLEOTIDE SEQUENCE [LARGE SCALE GENOMIC DNA]</scope>
    <source>
        <strain evidence="2 3">NRRL 1336</strain>
    </source>
</reference>
<dbReference type="AlphaFoldDB" id="A0A1X2I1W7"/>
<proteinExistence type="predicted"/>
<gene>
    <name evidence="2" type="ORF">BCR42DRAFT_425868</name>
</gene>
<organism evidence="2 3">
    <name type="scientific">Absidia repens</name>
    <dbReference type="NCBI Taxonomy" id="90262"/>
    <lineage>
        <taxon>Eukaryota</taxon>
        <taxon>Fungi</taxon>
        <taxon>Fungi incertae sedis</taxon>
        <taxon>Mucoromycota</taxon>
        <taxon>Mucoromycotina</taxon>
        <taxon>Mucoromycetes</taxon>
        <taxon>Mucorales</taxon>
        <taxon>Cunninghamellaceae</taxon>
        <taxon>Absidia</taxon>
    </lineage>
</organism>
<dbReference type="EMBL" id="MCGE01000034">
    <property type="protein sequence ID" value="ORZ07616.1"/>
    <property type="molecule type" value="Genomic_DNA"/>
</dbReference>
<evidence type="ECO:0000313" key="2">
    <source>
        <dbReference type="EMBL" id="ORZ07616.1"/>
    </source>
</evidence>
<feature type="compositionally biased region" description="Polar residues" evidence="1">
    <location>
        <begin position="103"/>
        <end position="116"/>
    </location>
</feature>
<protein>
    <submittedName>
        <fullName evidence="2">Uncharacterized protein</fullName>
    </submittedName>
</protein>
<feature type="region of interest" description="Disordered" evidence="1">
    <location>
        <begin position="71"/>
        <end position="142"/>
    </location>
</feature>
<accession>A0A1X2I1W7</accession>
<sequence>MQPQLLDKDHYGKIAERLRIRLDLASFKCKYGYENVDLYTMESFFPATATTFNKSSTLSATGRHSIKRRPIMNQQQQHQQQQQQHHHRYYPTHQDNRRKEPCSKTSSLLSPNFNSKTTHHHQQPSSSPPLSAKRSTSPSRTDELTARLLLWMCHQKRTTDSA</sequence>
<name>A0A1X2I1W7_9FUNG</name>
<evidence type="ECO:0000313" key="3">
    <source>
        <dbReference type="Proteomes" id="UP000193560"/>
    </source>
</evidence>
<evidence type="ECO:0000256" key="1">
    <source>
        <dbReference type="SAM" id="MobiDB-lite"/>
    </source>
</evidence>